<dbReference type="EMBL" id="WNKU01000005">
    <property type="protein sequence ID" value="MTV48553.1"/>
    <property type="molecule type" value="Genomic_DNA"/>
</dbReference>
<dbReference type="PANTHER" id="PTHR42686">
    <property type="entry name" value="GH17980P-RELATED"/>
    <property type="match status" value="1"/>
</dbReference>
<organism evidence="2 3">
    <name type="scientific">Heliobacterium mobile</name>
    <name type="common">Heliobacillus mobilis</name>
    <dbReference type="NCBI Taxonomy" id="28064"/>
    <lineage>
        <taxon>Bacteria</taxon>
        <taxon>Bacillati</taxon>
        <taxon>Bacillota</taxon>
        <taxon>Clostridia</taxon>
        <taxon>Eubacteriales</taxon>
        <taxon>Heliobacteriaceae</taxon>
        <taxon>Heliobacterium</taxon>
    </lineage>
</organism>
<dbReference type="GO" id="GO:0005829">
    <property type="term" value="C:cytosol"/>
    <property type="evidence" value="ECO:0007669"/>
    <property type="project" value="TreeGrafter"/>
</dbReference>
<dbReference type="PANTHER" id="PTHR42686:SF1">
    <property type="entry name" value="GH17980P-RELATED"/>
    <property type="match status" value="1"/>
</dbReference>
<dbReference type="InterPro" id="IPR020471">
    <property type="entry name" value="AKR"/>
</dbReference>
<evidence type="ECO:0000313" key="2">
    <source>
        <dbReference type="EMBL" id="MTV48553.1"/>
    </source>
</evidence>
<dbReference type="Proteomes" id="UP000430670">
    <property type="component" value="Unassembled WGS sequence"/>
</dbReference>
<dbReference type="CDD" id="cd19099">
    <property type="entry name" value="AKR_unchar"/>
    <property type="match status" value="1"/>
</dbReference>
<dbReference type="GO" id="GO:0016491">
    <property type="term" value="F:oxidoreductase activity"/>
    <property type="evidence" value="ECO:0007669"/>
    <property type="project" value="InterPro"/>
</dbReference>
<dbReference type="OrthoDB" id="9804790at2"/>
<evidence type="ECO:0000259" key="1">
    <source>
        <dbReference type="Pfam" id="PF00248"/>
    </source>
</evidence>
<name>A0A6I3SI38_HELMO</name>
<dbReference type="Gene3D" id="3.20.20.100">
    <property type="entry name" value="NADP-dependent oxidoreductase domain"/>
    <property type="match status" value="1"/>
</dbReference>
<keyword evidence="3" id="KW-1185">Reference proteome</keyword>
<accession>A0A6I3SI38</accession>
<dbReference type="Pfam" id="PF00248">
    <property type="entry name" value="Aldo_ket_red"/>
    <property type="match status" value="1"/>
</dbReference>
<comment type="caution">
    <text evidence="2">The sequence shown here is derived from an EMBL/GenBank/DDBJ whole genome shotgun (WGS) entry which is preliminary data.</text>
</comment>
<dbReference type="InterPro" id="IPR036812">
    <property type="entry name" value="NAD(P)_OxRdtase_dom_sf"/>
</dbReference>
<sequence>MIEVLNRLKRGIPMQKGAATSEGTSRYAHRHPSLTYRTLGATGLLVSEAGVGAYRIDNSDEEHKKALYKALLSGINLIDTSSNYGDGCSEELIGEVLNRLEQENRLHRDEVLIVTKAGYLQGKNLRLSRQREAQGRSFAELVPFDPDLAHCIHPEFLEEQLTGSLNRLQVSTVDLFLLHNPEYYLKWARHEGIPFGEARREYLRRIKTAFRYLEDEFKRGRIGAYGISSNSFPLPASDYEHTPLEEIWHSACAISLDHHFRVIQFPLNLIERGGVTEKNQSGRSSVLCFAREKGLAVLTNRPLNAFIGNQLLRLAEVDIEEEKTADDVKRCLAHLGRLEEYLALQILSVHKMAIGKANDIQAKLSASEMLDEQWLRFTNPIQWEEAQVRYIVPTIQDGMDLLLTHKWHRRPPEIVDWANEYAEALNQAFETITAVLQARTAEKTTKIKKRLEAVEPDWTGTDTISQAALRVLRSTEGVTTVLVGMRRREYVDDVLTELNRPITVKDRGASWKHLDSLSELA</sequence>
<gene>
    <name evidence="2" type="ORF">GJ688_06100</name>
</gene>
<dbReference type="SUPFAM" id="SSF51430">
    <property type="entry name" value="NAD(P)-linked oxidoreductase"/>
    <property type="match status" value="1"/>
</dbReference>
<dbReference type="InterPro" id="IPR023210">
    <property type="entry name" value="NADP_OxRdtase_dom"/>
</dbReference>
<evidence type="ECO:0000313" key="3">
    <source>
        <dbReference type="Proteomes" id="UP000430670"/>
    </source>
</evidence>
<dbReference type="AlphaFoldDB" id="A0A6I3SI38"/>
<feature type="domain" description="NADP-dependent oxidoreductase" evidence="1">
    <location>
        <begin position="52"/>
        <end position="231"/>
    </location>
</feature>
<reference evidence="2 3" key="1">
    <citation type="submission" date="2019-11" db="EMBL/GenBank/DDBJ databases">
        <title>Whole-genome sequence of a the green, strictly anaerobic photosynthetic bacterium Heliobacillus mobilis DSM 6151.</title>
        <authorList>
            <person name="Kyndt J.A."/>
            <person name="Meyer T.E."/>
        </authorList>
    </citation>
    <scope>NUCLEOTIDE SEQUENCE [LARGE SCALE GENOMIC DNA]</scope>
    <source>
        <strain evidence="2 3">DSM 6151</strain>
    </source>
</reference>
<protein>
    <recommendedName>
        <fullName evidence="1">NADP-dependent oxidoreductase domain-containing protein</fullName>
    </recommendedName>
</protein>
<proteinExistence type="predicted"/>